<comment type="caution">
    <text evidence="1">The sequence shown here is derived from an EMBL/GenBank/DDBJ whole genome shotgun (WGS) entry which is preliminary data.</text>
</comment>
<reference evidence="1" key="1">
    <citation type="journal article" date="2023" name="BMC Genomics">
        <title>Chromosome-level genome assemblies of Cutaneotrichosporon spp. (Trichosporonales, Basidiomycota) reveal imbalanced evolution between nucleotide sequences and chromosome synteny.</title>
        <authorList>
            <person name="Kobayashi Y."/>
            <person name="Kayamori A."/>
            <person name="Aoki K."/>
            <person name="Shiwa Y."/>
            <person name="Matsutani M."/>
            <person name="Fujita N."/>
            <person name="Sugita T."/>
            <person name="Iwasaki W."/>
            <person name="Tanaka N."/>
            <person name="Takashima M."/>
        </authorList>
    </citation>
    <scope>NUCLEOTIDE SEQUENCE</scope>
    <source>
        <strain evidence="1">HIS016</strain>
    </source>
</reference>
<dbReference type="Proteomes" id="UP001222932">
    <property type="component" value="Unassembled WGS sequence"/>
</dbReference>
<accession>A0AAD3U040</accession>
<keyword evidence="2" id="KW-1185">Reference proteome</keyword>
<proteinExistence type="predicted"/>
<evidence type="ECO:0000313" key="2">
    <source>
        <dbReference type="Proteomes" id="UP001222932"/>
    </source>
</evidence>
<dbReference type="AlphaFoldDB" id="A0AAD3U040"/>
<evidence type="ECO:0000313" key="1">
    <source>
        <dbReference type="EMBL" id="GMK59749.1"/>
    </source>
</evidence>
<name>A0AAD3U040_9TREE</name>
<gene>
    <name evidence="1" type="ORF">CspeluHIS016_0803550</name>
</gene>
<organism evidence="1 2">
    <name type="scientific">Cutaneotrichosporon spelunceum</name>
    <dbReference type="NCBI Taxonomy" id="1672016"/>
    <lineage>
        <taxon>Eukaryota</taxon>
        <taxon>Fungi</taxon>
        <taxon>Dikarya</taxon>
        <taxon>Basidiomycota</taxon>
        <taxon>Agaricomycotina</taxon>
        <taxon>Tremellomycetes</taxon>
        <taxon>Trichosporonales</taxon>
        <taxon>Trichosporonaceae</taxon>
        <taxon>Cutaneotrichosporon</taxon>
    </lineage>
</organism>
<reference evidence="1" key="2">
    <citation type="submission" date="2023-06" db="EMBL/GenBank/DDBJ databases">
        <authorList>
            <person name="Kobayashi Y."/>
            <person name="Kayamori A."/>
            <person name="Aoki K."/>
            <person name="Shiwa Y."/>
            <person name="Fujita N."/>
            <person name="Sugita T."/>
            <person name="Iwasaki W."/>
            <person name="Tanaka N."/>
            <person name="Takashima M."/>
        </authorList>
    </citation>
    <scope>NUCLEOTIDE SEQUENCE</scope>
    <source>
        <strain evidence="1">HIS016</strain>
    </source>
</reference>
<sequence>MVSPKSVPPPTVEGFWATIEAAWAVIDDTGMRAQLLTSPTDDLVWHLDCHQNQLIFELENILAHYTSEQLRIWEGHLFDATMALRSQEHCEFLGSGKEFFGTAGWVVLCGRDFYALVVACPEWGGVHGRPIHLHRIAKDIRSERRREAMQA</sequence>
<dbReference type="EMBL" id="BTCM01000008">
    <property type="protein sequence ID" value="GMK59749.1"/>
    <property type="molecule type" value="Genomic_DNA"/>
</dbReference>
<protein>
    <submittedName>
        <fullName evidence="1">Uncharacterized protein</fullName>
    </submittedName>
</protein>